<evidence type="ECO:0000313" key="1">
    <source>
        <dbReference type="EMBL" id="KAF0676278.1"/>
    </source>
</evidence>
<proteinExistence type="predicted"/>
<keyword evidence="2" id="KW-1185">Reference proteome</keyword>
<gene>
    <name evidence="1" type="ORF">PMES_01438</name>
</gene>
<evidence type="ECO:0000313" key="2">
    <source>
        <dbReference type="Proteomes" id="UP000698242"/>
    </source>
</evidence>
<reference evidence="1" key="1">
    <citation type="submission" date="2013-03" db="EMBL/GenBank/DDBJ databases">
        <title>Genome Sequence of the Profundibacterium mesophilum strain KAUST100406-0324T from Red Sea, a novel genus in the family Rhodobacteraceae.</title>
        <authorList>
            <person name="Essack M."/>
            <person name="Alam I."/>
            <person name="Lafi F."/>
            <person name="Alawi W."/>
            <person name="Kamanu F."/>
            <person name="Al-Suwailem A."/>
            <person name="Lee O.O."/>
            <person name="Xu Y."/>
            <person name="Bajic V."/>
            <person name="Qian P.-Y."/>
            <person name="Archer J."/>
        </authorList>
    </citation>
    <scope>NUCLEOTIDE SEQUENCE</scope>
    <source>
        <strain evidence="1">KAUST100406-0324</strain>
    </source>
</reference>
<dbReference type="Proteomes" id="UP000698242">
    <property type="component" value="Unassembled WGS sequence"/>
</dbReference>
<sequence length="50" mass="4967">MSTGRPASGLTLNCVGLSVVSGEAGGGLGEGKPGLGEVSDVQIYLKNNYL</sequence>
<accession>A0A921NVA9</accession>
<dbReference type="EMBL" id="APKE01000015">
    <property type="protein sequence ID" value="KAF0676278.1"/>
    <property type="molecule type" value="Genomic_DNA"/>
</dbReference>
<dbReference type="AlphaFoldDB" id="A0A921NVA9"/>
<comment type="caution">
    <text evidence="1">The sequence shown here is derived from an EMBL/GenBank/DDBJ whole genome shotgun (WGS) entry which is preliminary data.</text>
</comment>
<name>A0A921NVA9_9RHOB</name>
<protein>
    <submittedName>
        <fullName evidence="1">Uncharacterized protein</fullName>
    </submittedName>
</protein>
<organism evidence="1 2">
    <name type="scientific">Profundibacterium mesophilum KAUST100406-0324</name>
    <dbReference type="NCBI Taxonomy" id="1037889"/>
    <lineage>
        <taxon>Bacteria</taxon>
        <taxon>Pseudomonadati</taxon>
        <taxon>Pseudomonadota</taxon>
        <taxon>Alphaproteobacteria</taxon>
        <taxon>Rhodobacterales</taxon>
        <taxon>Roseobacteraceae</taxon>
        <taxon>Profundibacterium</taxon>
    </lineage>
</organism>